<dbReference type="KEGG" id="tatv:25783113"/>
<proteinExistence type="predicted"/>
<dbReference type="EMBL" id="ABDG02000018">
    <property type="protein sequence ID" value="EHK48588.1"/>
    <property type="molecule type" value="Genomic_DNA"/>
</dbReference>
<dbReference type="HOGENOM" id="CLU_1949105_0_0_1"/>
<feature type="compositionally biased region" description="Low complexity" evidence="1">
    <location>
        <begin position="51"/>
        <end position="64"/>
    </location>
</feature>
<dbReference type="AlphaFoldDB" id="G9NL20"/>
<dbReference type="GeneID" id="25783113"/>
<feature type="compositionally biased region" description="Low complexity" evidence="1">
    <location>
        <begin position="22"/>
        <end position="32"/>
    </location>
</feature>
<protein>
    <submittedName>
        <fullName evidence="2">Uncharacterized protein</fullName>
    </submittedName>
</protein>
<gene>
    <name evidence="2" type="ORF">TRIATDRAFT_315812</name>
</gene>
<keyword evidence="3" id="KW-1185">Reference proteome</keyword>
<evidence type="ECO:0000313" key="3">
    <source>
        <dbReference type="Proteomes" id="UP000005426"/>
    </source>
</evidence>
<organism evidence="2 3">
    <name type="scientific">Hypocrea atroviridis (strain ATCC 20476 / IMI 206040)</name>
    <name type="common">Trichoderma atroviride</name>
    <dbReference type="NCBI Taxonomy" id="452589"/>
    <lineage>
        <taxon>Eukaryota</taxon>
        <taxon>Fungi</taxon>
        <taxon>Dikarya</taxon>
        <taxon>Ascomycota</taxon>
        <taxon>Pezizomycotina</taxon>
        <taxon>Sordariomycetes</taxon>
        <taxon>Hypocreomycetidae</taxon>
        <taxon>Hypocreales</taxon>
        <taxon>Hypocreaceae</taxon>
        <taxon>Trichoderma</taxon>
    </lineage>
</organism>
<name>G9NL20_HYPAI</name>
<comment type="caution">
    <text evidence="2">The sequence shown here is derived from an EMBL/GenBank/DDBJ whole genome shotgun (WGS) entry which is preliminary data.</text>
</comment>
<sequence length="129" mass="13833">MAVEAPDAPRDAMWEVERARRAQPQGQRPIPATQTSPELAHPIPRNKRESLTSGRSLSRGSSSGAVVQGQWSGARHAALIYSGCNFLAPDASAVAEAPAEASLDQERESYENAFILLRRRGATVIAEGP</sequence>
<reference evidence="2 3" key="1">
    <citation type="journal article" date="2011" name="Genome Biol.">
        <title>Comparative genome sequence analysis underscores mycoparasitism as the ancestral life style of Trichoderma.</title>
        <authorList>
            <person name="Kubicek C.P."/>
            <person name="Herrera-Estrella A."/>
            <person name="Seidl-Seiboth V."/>
            <person name="Martinez D.A."/>
            <person name="Druzhinina I.S."/>
            <person name="Thon M."/>
            <person name="Zeilinger S."/>
            <person name="Casas-Flores S."/>
            <person name="Horwitz B.A."/>
            <person name="Mukherjee P.K."/>
            <person name="Mukherjee M."/>
            <person name="Kredics L."/>
            <person name="Alcaraz L.D."/>
            <person name="Aerts A."/>
            <person name="Antal Z."/>
            <person name="Atanasova L."/>
            <person name="Cervantes-Badillo M.G."/>
            <person name="Challacombe J."/>
            <person name="Chertkov O."/>
            <person name="McCluskey K."/>
            <person name="Coulpier F."/>
            <person name="Deshpande N."/>
            <person name="von Doehren H."/>
            <person name="Ebbole D.J."/>
            <person name="Esquivel-Naranjo E.U."/>
            <person name="Fekete E."/>
            <person name="Flipphi M."/>
            <person name="Glaser F."/>
            <person name="Gomez-Rodriguez E.Y."/>
            <person name="Gruber S."/>
            <person name="Han C."/>
            <person name="Henrissat B."/>
            <person name="Hermosa R."/>
            <person name="Hernandez-Onate M."/>
            <person name="Karaffa L."/>
            <person name="Kosti I."/>
            <person name="Le Crom S."/>
            <person name="Lindquist E."/>
            <person name="Lucas S."/>
            <person name="Luebeck M."/>
            <person name="Luebeck P.S."/>
            <person name="Margeot A."/>
            <person name="Metz B."/>
            <person name="Misra M."/>
            <person name="Nevalainen H."/>
            <person name="Omann M."/>
            <person name="Packer N."/>
            <person name="Perrone G."/>
            <person name="Uresti-Rivera E.E."/>
            <person name="Salamov A."/>
            <person name="Schmoll M."/>
            <person name="Seiboth B."/>
            <person name="Shapiro H."/>
            <person name="Sukno S."/>
            <person name="Tamayo-Ramos J.A."/>
            <person name="Tisch D."/>
            <person name="Wiest A."/>
            <person name="Wilkinson H.H."/>
            <person name="Zhang M."/>
            <person name="Coutinho P.M."/>
            <person name="Kenerley C.M."/>
            <person name="Monte E."/>
            <person name="Baker S.E."/>
            <person name="Grigoriev I.V."/>
        </authorList>
    </citation>
    <scope>NUCLEOTIDE SEQUENCE [LARGE SCALE GENOMIC DNA]</scope>
    <source>
        <strain evidence="3">ATCC 20476 / IMI 206040</strain>
    </source>
</reference>
<dbReference type="Proteomes" id="UP000005426">
    <property type="component" value="Unassembled WGS sequence"/>
</dbReference>
<evidence type="ECO:0000313" key="2">
    <source>
        <dbReference type="EMBL" id="EHK48588.1"/>
    </source>
</evidence>
<feature type="compositionally biased region" description="Basic and acidic residues" evidence="1">
    <location>
        <begin position="7"/>
        <end position="20"/>
    </location>
</feature>
<evidence type="ECO:0000256" key="1">
    <source>
        <dbReference type="SAM" id="MobiDB-lite"/>
    </source>
</evidence>
<accession>G9NL20</accession>
<feature type="region of interest" description="Disordered" evidence="1">
    <location>
        <begin position="1"/>
        <end position="68"/>
    </location>
</feature>